<sequence>MSDLLALAYPWTKSLHIISVIAWMAALFYLPRLFVHHTEQAGLSGEKHDLFAMMEFKLANVIMRPAMHATWTFGLLLVFTPGIVDWTAVWPYTKAFCVILMTLFHTWLVIRMKAFQRGENHITGRQYRMMNEVPTVLLIVIVISVVVKF</sequence>
<keyword evidence="10 14" id="KW-0560">Oxidoreductase</keyword>
<dbReference type="HAMAP" id="MF_02239">
    <property type="entry name" value="HemJ"/>
    <property type="match status" value="1"/>
</dbReference>
<comment type="catalytic activity">
    <reaction evidence="13 14 15">
        <text>protoporphyrinogen IX + 3 A = protoporphyrin IX + 3 AH2</text>
        <dbReference type="Rhea" id="RHEA:62000"/>
        <dbReference type="ChEBI" id="CHEBI:13193"/>
        <dbReference type="ChEBI" id="CHEBI:17499"/>
        <dbReference type="ChEBI" id="CHEBI:57306"/>
        <dbReference type="ChEBI" id="CHEBI:57307"/>
    </reaction>
</comment>
<evidence type="ECO:0000313" key="16">
    <source>
        <dbReference type="EMBL" id="KAJ03909.1"/>
    </source>
</evidence>
<evidence type="ECO:0000313" key="17">
    <source>
        <dbReference type="EMBL" id="PTX75909.1"/>
    </source>
</evidence>
<protein>
    <recommendedName>
        <fullName evidence="4 14">Protoporphyrinogen IX oxidase</fullName>
        <shortName evidence="14">PPO</shortName>
        <ecNumber evidence="14 15">1.3.99.-</ecNumber>
    </recommendedName>
</protein>
<evidence type="ECO:0000256" key="4">
    <source>
        <dbReference type="ARBA" id="ARBA00017504"/>
    </source>
</evidence>
<dbReference type="EMBL" id="QBKU01000001">
    <property type="protein sequence ID" value="PTX75909.1"/>
    <property type="molecule type" value="Genomic_DNA"/>
</dbReference>
<evidence type="ECO:0000313" key="18">
    <source>
        <dbReference type="Proteomes" id="UP000027337"/>
    </source>
</evidence>
<dbReference type="Pfam" id="PF03653">
    <property type="entry name" value="UPF0093"/>
    <property type="match status" value="1"/>
</dbReference>
<keyword evidence="11 14" id="KW-0408">Iron</keyword>
<dbReference type="GO" id="GO:0006782">
    <property type="term" value="P:protoporphyrinogen IX biosynthetic process"/>
    <property type="evidence" value="ECO:0007669"/>
    <property type="project" value="UniProtKB-UniRule"/>
</dbReference>
<evidence type="ECO:0000256" key="11">
    <source>
        <dbReference type="ARBA" id="ARBA00023004"/>
    </source>
</evidence>
<feature type="transmembrane region" description="Helical" evidence="14">
    <location>
        <begin position="61"/>
        <end position="83"/>
    </location>
</feature>
<evidence type="ECO:0000256" key="5">
    <source>
        <dbReference type="ARBA" id="ARBA00022475"/>
    </source>
</evidence>
<evidence type="ECO:0000256" key="9">
    <source>
        <dbReference type="ARBA" id="ARBA00022989"/>
    </source>
</evidence>
<dbReference type="PANTHER" id="PTHR40255:SF1">
    <property type="entry name" value="PROTOPORPHYRINOGEN IX OXIDASE"/>
    <property type="match status" value="1"/>
</dbReference>
<dbReference type="EC" id="1.3.99.-" evidence="14 15"/>
<feature type="binding site" description="axial binding residue" evidence="14">
    <location>
        <position position="16"/>
    </location>
    <ligand>
        <name>heme</name>
        <dbReference type="ChEBI" id="CHEBI:30413"/>
    </ligand>
    <ligandPart>
        <name>Fe</name>
        <dbReference type="ChEBI" id="CHEBI:18248"/>
    </ligandPart>
</feature>
<keyword evidence="18" id="KW-1185">Reference proteome</keyword>
<dbReference type="GO" id="GO:0046872">
    <property type="term" value="F:metal ion binding"/>
    <property type="evidence" value="ECO:0007669"/>
    <property type="project" value="UniProtKB-UniRule"/>
</dbReference>
<comment type="similarity">
    <text evidence="3 14 15">Belongs to the HemJ family.</text>
</comment>
<name>A0A061SVZ5_9RHOB</name>
<reference evidence="16 18" key="1">
    <citation type="journal article" date="2014" name="Genome Announc.">
        <title>Draft Genome Sequences of Two Isolates of the Roseobacter Group, Sulfitobacter sp. Strains 3SOLIMAR09 and 1FIGIMAR09, from Harbors of Mallorca Island (Mediterranean Sea).</title>
        <authorList>
            <person name="Mas-Llado M."/>
            <person name="Pina-Villalonga J.M."/>
            <person name="Brunet-Galmes I."/>
            <person name="Nogales B."/>
            <person name="Bosch R."/>
        </authorList>
    </citation>
    <scope>NUCLEOTIDE SEQUENCE [LARGE SCALE GENOMIC DNA]</scope>
    <source>
        <strain evidence="16 18">1FIGIMAR09</strain>
    </source>
</reference>
<dbReference type="RefSeq" id="WP_025047435.1">
    <property type="nucleotide sequence ID" value="NZ_CANMAK010000007.1"/>
</dbReference>
<feature type="transmembrane region" description="Helical" evidence="14">
    <location>
        <begin position="15"/>
        <end position="35"/>
    </location>
</feature>
<dbReference type="eggNOG" id="COG1981">
    <property type="taxonomic scope" value="Bacteria"/>
</dbReference>
<keyword evidence="8 14" id="KW-0479">Metal-binding</keyword>
<comment type="caution">
    <text evidence="16">The sequence shown here is derived from an EMBL/GenBank/DDBJ whole genome shotgun (WGS) entry which is preliminary data.</text>
</comment>
<comment type="subcellular location">
    <subcellularLocation>
        <location evidence="1 14">Cell membrane</location>
        <topology evidence="1 14">Multi-pass membrane protein</topology>
    </subcellularLocation>
</comment>
<evidence type="ECO:0000256" key="15">
    <source>
        <dbReference type="PIRNR" id="PIRNR004638"/>
    </source>
</evidence>
<feature type="binding site" description="axial binding residue" evidence="14">
    <location>
        <position position="94"/>
    </location>
    <ligand>
        <name>heme</name>
        <dbReference type="ChEBI" id="CHEBI:30413"/>
    </ligand>
    <ligandPart>
        <name>Fe</name>
        <dbReference type="ChEBI" id="CHEBI:18248"/>
    </ligandPart>
</feature>
<comment type="subunit">
    <text evidence="14">Homodimer.</text>
</comment>
<keyword evidence="7 14" id="KW-0812">Transmembrane</keyword>
<comment type="pathway">
    <text evidence="2 14 15">Porphyrin-containing compound metabolism; protoporphyrin-IX biosynthesis; protoporphyrin-IX from protoporphyrinogen-IX: step 1/1.</text>
</comment>
<reference evidence="17 19" key="2">
    <citation type="submission" date="2018-04" db="EMBL/GenBank/DDBJ databases">
        <title>Genomic Encyclopedia of Archaeal and Bacterial Type Strains, Phase II (KMG-II): from individual species to whole genera.</title>
        <authorList>
            <person name="Goeker M."/>
        </authorList>
    </citation>
    <scope>NUCLEOTIDE SEQUENCE [LARGE SCALE GENOMIC DNA]</scope>
    <source>
        <strain evidence="17 19">DSM 12244</strain>
    </source>
</reference>
<keyword evidence="5 14" id="KW-1003">Cell membrane</keyword>
<evidence type="ECO:0000256" key="2">
    <source>
        <dbReference type="ARBA" id="ARBA00005073"/>
    </source>
</evidence>
<feature type="transmembrane region" description="Helical" evidence="14">
    <location>
        <begin position="130"/>
        <end position="147"/>
    </location>
</feature>
<comment type="cofactor">
    <cofactor evidence="14 15">
        <name>heme b</name>
        <dbReference type="ChEBI" id="CHEBI:60344"/>
    </cofactor>
    <text evidence="14 15">Binds 1 heme b (iron(II)-protoporphyrin IX) group per subunit.</text>
</comment>
<evidence type="ECO:0000256" key="14">
    <source>
        <dbReference type="HAMAP-Rule" id="MF_02239"/>
    </source>
</evidence>
<dbReference type="AlphaFoldDB" id="A0A061SVZ5"/>
<feature type="transmembrane region" description="Helical" evidence="14">
    <location>
        <begin position="89"/>
        <end position="110"/>
    </location>
</feature>
<gene>
    <name evidence="17" type="ORF">C8N31_101570</name>
    <name evidence="16" type="ORF">PM02_06220</name>
</gene>
<keyword evidence="12 14" id="KW-0472">Membrane</keyword>
<dbReference type="STRING" id="83219.PM02_06220"/>
<dbReference type="InterPro" id="IPR005265">
    <property type="entry name" value="HemJ-like"/>
</dbReference>
<dbReference type="Proteomes" id="UP000244092">
    <property type="component" value="Unassembled WGS sequence"/>
</dbReference>
<evidence type="ECO:0000256" key="1">
    <source>
        <dbReference type="ARBA" id="ARBA00004651"/>
    </source>
</evidence>
<proteinExistence type="inferred from homology"/>
<evidence type="ECO:0000256" key="7">
    <source>
        <dbReference type="ARBA" id="ARBA00022692"/>
    </source>
</evidence>
<dbReference type="PANTHER" id="PTHR40255">
    <property type="entry name" value="UPF0093 MEMBRANE PROTEIN SLR1790"/>
    <property type="match status" value="1"/>
</dbReference>
<dbReference type="GO" id="GO:0005886">
    <property type="term" value="C:plasma membrane"/>
    <property type="evidence" value="ECO:0007669"/>
    <property type="project" value="UniProtKB-SubCell"/>
</dbReference>
<evidence type="ECO:0000256" key="12">
    <source>
        <dbReference type="ARBA" id="ARBA00023136"/>
    </source>
</evidence>
<evidence type="ECO:0000256" key="6">
    <source>
        <dbReference type="ARBA" id="ARBA00022617"/>
    </source>
</evidence>
<dbReference type="Proteomes" id="UP000027337">
    <property type="component" value="Unassembled WGS sequence"/>
</dbReference>
<dbReference type="PIRSF" id="PIRSF004638">
    <property type="entry name" value="UCP004638"/>
    <property type="match status" value="1"/>
</dbReference>
<dbReference type="UniPathway" id="UPA00251">
    <property type="reaction ID" value="UER00324"/>
</dbReference>
<keyword evidence="9 14" id="KW-1133">Transmembrane helix</keyword>
<keyword evidence="6 14" id="KW-0349">Heme</keyword>
<evidence type="ECO:0000256" key="10">
    <source>
        <dbReference type="ARBA" id="ARBA00023002"/>
    </source>
</evidence>
<evidence type="ECO:0000256" key="13">
    <source>
        <dbReference type="ARBA" id="ARBA00048390"/>
    </source>
</evidence>
<evidence type="ECO:0000256" key="8">
    <source>
        <dbReference type="ARBA" id="ARBA00022723"/>
    </source>
</evidence>
<accession>A0A061SVZ5</accession>
<organism evidence="16 18">
    <name type="scientific">Sulfitobacter mediterraneus</name>
    <dbReference type="NCBI Taxonomy" id="83219"/>
    <lineage>
        <taxon>Bacteria</taxon>
        <taxon>Pseudomonadati</taxon>
        <taxon>Pseudomonadota</taxon>
        <taxon>Alphaproteobacteria</taxon>
        <taxon>Rhodobacterales</taxon>
        <taxon>Roseobacteraceae</taxon>
        <taxon>Sulfitobacter</taxon>
    </lineage>
</organism>
<dbReference type="OrthoDB" id="9800824at2"/>
<dbReference type="GO" id="GO:0070818">
    <property type="term" value="F:protoporphyrinogen oxidase activity"/>
    <property type="evidence" value="ECO:0007669"/>
    <property type="project" value="UniProtKB-UniRule"/>
</dbReference>
<evidence type="ECO:0000313" key="19">
    <source>
        <dbReference type="Proteomes" id="UP000244092"/>
    </source>
</evidence>
<evidence type="ECO:0000256" key="3">
    <source>
        <dbReference type="ARBA" id="ARBA00006501"/>
    </source>
</evidence>
<comment type="function">
    <text evidence="14 15">Catalyzes the oxidation of protoporphyrinogen IX to protoporphyrin IX.</text>
</comment>
<dbReference type="EMBL" id="JEMU01000004">
    <property type="protein sequence ID" value="KAJ03909.1"/>
    <property type="molecule type" value="Genomic_DNA"/>
</dbReference>